<dbReference type="InterPro" id="IPR036724">
    <property type="entry name" value="Cobalamin-bd_sf"/>
</dbReference>
<dbReference type="Gene3D" id="3.80.30.20">
    <property type="entry name" value="tm_1862 like domain"/>
    <property type="match status" value="1"/>
</dbReference>
<dbReference type="KEGG" id="tbe:Trebr_0628"/>
<dbReference type="HOGENOM" id="CLU_021572_1_0_12"/>
<evidence type="ECO:0000256" key="4">
    <source>
        <dbReference type="ARBA" id="ARBA00023004"/>
    </source>
</evidence>
<dbReference type="Pfam" id="PF02310">
    <property type="entry name" value="B12-binding"/>
    <property type="match status" value="1"/>
</dbReference>
<dbReference type="GO" id="GO:0046872">
    <property type="term" value="F:metal ion binding"/>
    <property type="evidence" value="ECO:0007669"/>
    <property type="project" value="UniProtKB-KW"/>
</dbReference>
<keyword evidence="3" id="KW-0479">Metal-binding</keyword>
<dbReference type="STRING" id="906968.Trebr_0628"/>
<evidence type="ECO:0000259" key="6">
    <source>
        <dbReference type="PROSITE" id="PS51332"/>
    </source>
</evidence>
<evidence type="ECO:0000313" key="8">
    <source>
        <dbReference type="EMBL" id="AEE16070.1"/>
    </source>
</evidence>
<comment type="cofactor">
    <cofactor evidence="1">
        <name>[4Fe-4S] cluster</name>
        <dbReference type="ChEBI" id="CHEBI:49883"/>
    </cofactor>
</comment>
<dbReference type="PROSITE" id="PS51918">
    <property type="entry name" value="RADICAL_SAM"/>
    <property type="match status" value="1"/>
</dbReference>
<dbReference type="GO" id="GO:0031419">
    <property type="term" value="F:cobalamin binding"/>
    <property type="evidence" value="ECO:0007669"/>
    <property type="project" value="InterPro"/>
</dbReference>
<dbReference type="InterPro" id="IPR006638">
    <property type="entry name" value="Elp3/MiaA/NifB-like_rSAM"/>
</dbReference>
<dbReference type="PANTHER" id="PTHR43409:SF16">
    <property type="entry name" value="SLR0320 PROTEIN"/>
    <property type="match status" value="1"/>
</dbReference>
<keyword evidence="9" id="KW-1185">Reference proteome</keyword>
<dbReference type="Pfam" id="PF04055">
    <property type="entry name" value="Radical_SAM"/>
    <property type="match status" value="1"/>
</dbReference>
<feature type="domain" description="B12-binding" evidence="6">
    <location>
        <begin position="1"/>
        <end position="141"/>
    </location>
</feature>
<organism evidence="8 9">
    <name type="scientific">Treponema brennaborense (strain DSM 12168 / CIP 105900 / DD5/3)</name>
    <dbReference type="NCBI Taxonomy" id="906968"/>
    <lineage>
        <taxon>Bacteria</taxon>
        <taxon>Pseudomonadati</taxon>
        <taxon>Spirochaetota</taxon>
        <taxon>Spirochaetia</taxon>
        <taxon>Spirochaetales</taxon>
        <taxon>Treponemataceae</taxon>
        <taxon>Treponema</taxon>
    </lineage>
</organism>
<protein>
    <submittedName>
        <fullName evidence="8">Radical SAM domain protein</fullName>
    </submittedName>
</protein>
<dbReference type="PROSITE" id="PS51332">
    <property type="entry name" value="B12_BINDING"/>
    <property type="match status" value="1"/>
</dbReference>
<dbReference type="PANTHER" id="PTHR43409">
    <property type="entry name" value="ANAEROBIC MAGNESIUM-PROTOPORPHYRIN IX MONOMETHYL ESTER CYCLASE-RELATED"/>
    <property type="match status" value="1"/>
</dbReference>
<keyword evidence="4" id="KW-0408">Iron</keyword>
<dbReference type="InterPro" id="IPR007197">
    <property type="entry name" value="rSAM"/>
</dbReference>
<dbReference type="SUPFAM" id="SSF102114">
    <property type="entry name" value="Radical SAM enzymes"/>
    <property type="match status" value="1"/>
</dbReference>
<dbReference type="SFLD" id="SFLDG01082">
    <property type="entry name" value="B12-binding_domain_containing"/>
    <property type="match status" value="1"/>
</dbReference>
<dbReference type="InterPro" id="IPR006158">
    <property type="entry name" value="Cobalamin-bd"/>
</dbReference>
<dbReference type="InterPro" id="IPR025288">
    <property type="entry name" value="DUF4080"/>
</dbReference>
<sequence>MRVLLVGLGTRYNHVNLAVRTIAAYVNAYLTPEELGCCSVSYAEWPVSTPLLDLLSAISRYEPDAVLFSVYIWNRTAALDAAAELPKIVPGVIIGVGGPEVSYCAESLLPLHRSVDFVMSGEGENTVLDVCRLLVRCKASRMRSDLRRSFLEALVKQPVIGTFFRSESGVVSGGERSVIGDLALIPFPYRSADGSLSADVDPDHRIIYYESSRGCPFRCSYCLSSIDKSVRFAPLERVFADLQFFLDAGCRLVKFTDRTFNLDEQRYLAIWQYIIDHHNGKTVFHFEIAAQHLSDAALRLLRLVPDGAMQFEIGIQSIHPETLAQAGRPCDPERLAAVIRRIPRQIHVHLDLIAGLPYENFAQFSRSFDYTAALKPDMIQLGFLKILSGTAMETFAKRQPGYEWLSSAPYEVLSTPDMPYADLLRLKNIERLTDSYYNSGSYSYTVAYLAERRVSLFAFFTELADHFENRGLFGGLHKSTDEAAFLFDFCTGDAACLSALDRTVLSELLRFDFIRREKAGSFPSWYRRRYDKAAHNEAVRRHTEIASTRETFAATDYEEFLIHPETYEPVPGGFRVLFVYPPRGGRSEIRLKTEASSVKDRRVRWIAVSEP</sequence>
<dbReference type="GO" id="GO:0003824">
    <property type="term" value="F:catalytic activity"/>
    <property type="evidence" value="ECO:0007669"/>
    <property type="project" value="InterPro"/>
</dbReference>
<dbReference type="InterPro" id="IPR023404">
    <property type="entry name" value="rSAM_horseshoe"/>
</dbReference>
<accession>F4LPX8</accession>
<reference evidence="9" key="1">
    <citation type="submission" date="2011-04" db="EMBL/GenBank/DDBJ databases">
        <title>The complete genome of Treponema brennaborense DSM 12168.</title>
        <authorList>
            <person name="Lucas S."/>
            <person name="Han J."/>
            <person name="Lapidus A."/>
            <person name="Bruce D."/>
            <person name="Goodwin L."/>
            <person name="Pitluck S."/>
            <person name="Peters L."/>
            <person name="Kyrpides N."/>
            <person name="Mavromatis K."/>
            <person name="Ivanova N."/>
            <person name="Mikhailova N."/>
            <person name="Pagani I."/>
            <person name="Teshima H."/>
            <person name="Detter J.C."/>
            <person name="Tapia R."/>
            <person name="Han C."/>
            <person name="Land M."/>
            <person name="Hauser L."/>
            <person name="Markowitz V."/>
            <person name="Cheng J.-F."/>
            <person name="Hugenholtz P."/>
            <person name="Woyke T."/>
            <person name="Wu D."/>
            <person name="Gronow S."/>
            <person name="Wellnitz S."/>
            <person name="Brambilla E."/>
            <person name="Klenk H.-P."/>
            <person name="Eisen J.A."/>
        </authorList>
    </citation>
    <scope>NUCLEOTIDE SEQUENCE [LARGE SCALE GENOMIC DNA]</scope>
    <source>
        <strain evidence="9">DSM 12168 / CIP 105900 / DD5/3</strain>
    </source>
</reference>
<keyword evidence="2" id="KW-0949">S-adenosyl-L-methionine</keyword>
<proteinExistence type="predicted"/>
<dbReference type="SMART" id="SM00729">
    <property type="entry name" value="Elp3"/>
    <property type="match status" value="1"/>
</dbReference>
<dbReference type="SUPFAM" id="SSF52242">
    <property type="entry name" value="Cobalamin (vitamin B12)-binding domain"/>
    <property type="match status" value="1"/>
</dbReference>
<evidence type="ECO:0000256" key="1">
    <source>
        <dbReference type="ARBA" id="ARBA00001966"/>
    </source>
</evidence>
<dbReference type="Proteomes" id="UP000006546">
    <property type="component" value="Chromosome"/>
</dbReference>
<evidence type="ECO:0000313" key="9">
    <source>
        <dbReference type="Proteomes" id="UP000006546"/>
    </source>
</evidence>
<dbReference type="GO" id="GO:0051536">
    <property type="term" value="F:iron-sulfur cluster binding"/>
    <property type="evidence" value="ECO:0007669"/>
    <property type="project" value="UniProtKB-KW"/>
</dbReference>
<dbReference type="SFLD" id="SFLDS00029">
    <property type="entry name" value="Radical_SAM"/>
    <property type="match status" value="1"/>
</dbReference>
<dbReference type="CDD" id="cd01335">
    <property type="entry name" value="Radical_SAM"/>
    <property type="match status" value="1"/>
</dbReference>
<evidence type="ECO:0000256" key="2">
    <source>
        <dbReference type="ARBA" id="ARBA00022691"/>
    </source>
</evidence>
<dbReference type="AlphaFoldDB" id="F4LPX8"/>
<gene>
    <name evidence="8" type="ordered locus">Trebr_0628</name>
</gene>
<dbReference type="Gene3D" id="3.40.50.280">
    <property type="entry name" value="Cobalamin-binding domain"/>
    <property type="match status" value="1"/>
</dbReference>
<evidence type="ECO:0000256" key="3">
    <source>
        <dbReference type="ARBA" id="ARBA00022723"/>
    </source>
</evidence>
<feature type="domain" description="Radical SAM core" evidence="7">
    <location>
        <begin position="201"/>
        <end position="425"/>
    </location>
</feature>
<dbReference type="GO" id="GO:0005829">
    <property type="term" value="C:cytosol"/>
    <property type="evidence" value="ECO:0007669"/>
    <property type="project" value="TreeGrafter"/>
</dbReference>
<dbReference type="eggNOG" id="COG1032">
    <property type="taxonomic scope" value="Bacteria"/>
</dbReference>
<evidence type="ECO:0000259" key="7">
    <source>
        <dbReference type="PROSITE" id="PS51918"/>
    </source>
</evidence>
<name>F4LPX8_TREBD</name>
<dbReference type="Pfam" id="PF13311">
    <property type="entry name" value="DUF4080"/>
    <property type="match status" value="1"/>
</dbReference>
<dbReference type="InterPro" id="IPR051198">
    <property type="entry name" value="BchE-like"/>
</dbReference>
<dbReference type="EMBL" id="CP002696">
    <property type="protein sequence ID" value="AEE16070.1"/>
    <property type="molecule type" value="Genomic_DNA"/>
</dbReference>
<keyword evidence="5" id="KW-0411">Iron-sulfur</keyword>
<evidence type="ECO:0000256" key="5">
    <source>
        <dbReference type="ARBA" id="ARBA00023014"/>
    </source>
</evidence>
<dbReference type="InterPro" id="IPR058240">
    <property type="entry name" value="rSAM_sf"/>
</dbReference>